<reference evidence="7 8" key="2">
    <citation type="submission" date="2010-03" db="EMBL/GenBank/DDBJ databases">
        <authorList>
            <person name="Pajon A."/>
        </authorList>
    </citation>
    <scope>NUCLEOTIDE SEQUENCE [LARGE SCALE GENOMIC DNA]</scope>
    <source>
        <strain evidence="7 8">SGP1</strain>
    </source>
</reference>
<sequence>MMDERLELERGGRGPSFLERITAPHTYAILFFLAVLAVIGTWLLPAGEFDRVLNEAVGRNVVVPGTFKAVEQTPVSFFGLFTAYMEGFIEGADVVGFVFFAYTSWYVVLRTKALHAAVGAMLRVFGESQRRYIMPFFLFVFGFCASIFGMFEESFGFLPLFVGMAIAMGYDGMVGAATVAVGVGMGYSAAIMNPFTVILAQKCAELPLLSGWPFRLVLSLSFFAVSALYVARYAARVKADPTQSLLHGVDMGELHMDHDELVSMKFSLRHKLVCLICLGAVGVLMWGVIAQGWYFNELGALFVLMGILGGVVGGLGVNGTAKAFADGFCDIAAGCLLIAFGRTMLVILQKGHIIDTVAYYCSLPLSVLPKWLAAEGMLVVQNLINFFIPSGSGQAVVTMPIMAPLADLLGISRQVAVLAFQFGDGLSNVMWPTADIPIICAIAHIPLNKWYKFFLPLFGIGLLMQAAGIAAAVLLGL</sequence>
<organism evidence="7 8">
    <name type="scientific">Fretibacterium fastidiosum</name>
    <dbReference type="NCBI Taxonomy" id="651822"/>
    <lineage>
        <taxon>Bacteria</taxon>
        <taxon>Thermotogati</taxon>
        <taxon>Synergistota</taxon>
        <taxon>Synergistia</taxon>
        <taxon>Synergistales</taxon>
        <taxon>Aminobacteriaceae</taxon>
        <taxon>Fretibacterium</taxon>
    </lineage>
</organism>
<evidence type="ECO:0000256" key="3">
    <source>
        <dbReference type="ARBA" id="ARBA00022692"/>
    </source>
</evidence>
<feature type="transmembrane region" description="Helical" evidence="6">
    <location>
        <begin position="157"/>
        <end position="174"/>
    </location>
</feature>
<name>A0AB94IVT9_9BACT</name>
<keyword evidence="4 6" id="KW-1133">Transmembrane helix</keyword>
<keyword evidence="3 6" id="KW-0812">Transmembrane</keyword>
<comment type="subcellular location">
    <subcellularLocation>
        <location evidence="1">Cell membrane</location>
        <topology evidence="1">Multi-pass membrane protein</topology>
    </subcellularLocation>
</comment>
<feature type="transmembrane region" description="Helical" evidence="6">
    <location>
        <begin position="454"/>
        <end position="475"/>
    </location>
</feature>
<dbReference type="EMBL" id="FP929056">
    <property type="protein sequence ID" value="CBL27844.1"/>
    <property type="molecule type" value="Genomic_DNA"/>
</dbReference>
<dbReference type="InterPro" id="IPR018385">
    <property type="entry name" value="C4_dicarb_anaerob_car-like"/>
</dbReference>
<dbReference type="PANTHER" id="PTHR43652">
    <property type="entry name" value="BASIC AMINO ACID ANTIPORTER YFCC-RELATED"/>
    <property type="match status" value="1"/>
</dbReference>
<feature type="transmembrane region" description="Helical" evidence="6">
    <location>
        <begin position="21"/>
        <end position="44"/>
    </location>
</feature>
<dbReference type="PANTHER" id="PTHR43652:SF2">
    <property type="entry name" value="BASIC AMINO ACID ANTIPORTER YFCC-RELATED"/>
    <property type="match status" value="1"/>
</dbReference>
<dbReference type="RefSeq" id="WP_015555991.1">
    <property type="nucleotide sequence ID" value="NC_021038.1"/>
</dbReference>
<keyword evidence="2" id="KW-1003">Cell membrane</keyword>
<keyword evidence="8" id="KW-1185">Reference proteome</keyword>
<protein>
    <submittedName>
        <fullName evidence="7">Predicted membrane protein</fullName>
    </submittedName>
</protein>
<evidence type="ECO:0000256" key="6">
    <source>
        <dbReference type="SAM" id="Phobius"/>
    </source>
</evidence>
<feature type="transmembrane region" description="Helical" evidence="6">
    <location>
        <begin position="132"/>
        <end position="151"/>
    </location>
</feature>
<dbReference type="InterPro" id="IPR051679">
    <property type="entry name" value="DASS-Related_Transporters"/>
</dbReference>
<feature type="transmembrane region" description="Helical" evidence="6">
    <location>
        <begin position="300"/>
        <end position="321"/>
    </location>
</feature>
<evidence type="ECO:0000256" key="2">
    <source>
        <dbReference type="ARBA" id="ARBA00022475"/>
    </source>
</evidence>
<dbReference type="GO" id="GO:0005886">
    <property type="term" value="C:plasma membrane"/>
    <property type="evidence" value="ECO:0007669"/>
    <property type="project" value="UniProtKB-SubCell"/>
</dbReference>
<feature type="transmembrane region" description="Helical" evidence="6">
    <location>
        <begin position="181"/>
        <end position="200"/>
    </location>
</feature>
<gene>
    <name evidence="7" type="ORF">SY1_03680</name>
</gene>
<evidence type="ECO:0000256" key="1">
    <source>
        <dbReference type="ARBA" id="ARBA00004651"/>
    </source>
</evidence>
<dbReference type="KEGG" id="sbr:SY1_03680"/>
<evidence type="ECO:0000256" key="4">
    <source>
        <dbReference type="ARBA" id="ARBA00022989"/>
    </source>
</evidence>
<reference evidence="8" key="1">
    <citation type="submission" date="2010-03" db="EMBL/GenBank/DDBJ databases">
        <title>The genome sequence of Synergistetes sp. SGP1.</title>
        <authorList>
            <consortium name="metaHIT consortium -- http://www.metahit.eu/"/>
            <person name="Pajon A."/>
            <person name="Turner K."/>
            <person name="Parkhill J."/>
            <person name="Wade W."/>
            <person name="Vartoukian S."/>
        </authorList>
    </citation>
    <scope>NUCLEOTIDE SEQUENCE [LARGE SCALE GENOMIC DNA]</scope>
    <source>
        <strain evidence="8">SGP1</strain>
    </source>
</reference>
<keyword evidence="5 6" id="KW-0472">Membrane</keyword>
<feature type="transmembrane region" description="Helical" evidence="6">
    <location>
        <begin position="212"/>
        <end position="231"/>
    </location>
</feature>
<dbReference type="Pfam" id="PF03606">
    <property type="entry name" value="DcuC"/>
    <property type="match status" value="1"/>
</dbReference>
<proteinExistence type="predicted"/>
<evidence type="ECO:0000313" key="8">
    <source>
        <dbReference type="Proteomes" id="UP000008957"/>
    </source>
</evidence>
<evidence type="ECO:0000313" key="7">
    <source>
        <dbReference type="EMBL" id="CBL27844.1"/>
    </source>
</evidence>
<accession>A0AB94IVT9</accession>
<dbReference type="Proteomes" id="UP000008957">
    <property type="component" value="Chromosome"/>
</dbReference>
<evidence type="ECO:0000256" key="5">
    <source>
        <dbReference type="ARBA" id="ARBA00023136"/>
    </source>
</evidence>
<dbReference type="AlphaFoldDB" id="A0AB94IVT9"/>
<feature type="transmembrane region" description="Helical" evidence="6">
    <location>
        <begin position="272"/>
        <end position="294"/>
    </location>
</feature>
<feature type="transmembrane region" description="Helical" evidence="6">
    <location>
        <begin position="94"/>
        <end position="111"/>
    </location>
</feature>